<feature type="compositionally biased region" description="Pro residues" evidence="1">
    <location>
        <begin position="1"/>
        <end position="13"/>
    </location>
</feature>
<feature type="compositionally biased region" description="Low complexity" evidence="1">
    <location>
        <begin position="55"/>
        <end position="65"/>
    </location>
</feature>
<comment type="caution">
    <text evidence="2">The sequence shown here is derived from an EMBL/GenBank/DDBJ whole genome shotgun (WGS) entry which is preliminary data.</text>
</comment>
<protein>
    <submittedName>
        <fullName evidence="2">Uncharacterized protein</fullName>
    </submittedName>
</protein>
<dbReference type="EMBL" id="JASCZI010121454">
    <property type="protein sequence ID" value="MED6161819.1"/>
    <property type="molecule type" value="Genomic_DNA"/>
</dbReference>
<evidence type="ECO:0000313" key="2">
    <source>
        <dbReference type="EMBL" id="MED6161819.1"/>
    </source>
</evidence>
<feature type="compositionally biased region" description="Acidic residues" evidence="1">
    <location>
        <begin position="38"/>
        <end position="52"/>
    </location>
</feature>
<name>A0ABU6ULN9_9FABA</name>
<reference evidence="2 3" key="1">
    <citation type="journal article" date="2023" name="Plants (Basel)">
        <title>Bridging the Gap: Combining Genomics and Transcriptomics Approaches to Understand Stylosanthes scabra, an Orphan Legume from the Brazilian Caatinga.</title>
        <authorList>
            <person name="Ferreira-Neto J.R.C."/>
            <person name="da Silva M.D."/>
            <person name="Binneck E."/>
            <person name="de Melo N.F."/>
            <person name="da Silva R.H."/>
            <person name="de Melo A.L.T.M."/>
            <person name="Pandolfi V."/>
            <person name="Bustamante F.O."/>
            <person name="Brasileiro-Vidal A.C."/>
            <person name="Benko-Iseppon A.M."/>
        </authorList>
    </citation>
    <scope>NUCLEOTIDE SEQUENCE [LARGE SCALE GENOMIC DNA]</scope>
    <source>
        <tissue evidence="2">Leaves</tissue>
    </source>
</reference>
<accession>A0ABU6ULN9</accession>
<feature type="region of interest" description="Disordered" evidence="1">
    <location>
        <begin position="1"/>
        <end position="65"/>
    </location>
</feature>
<dbReference type="Proteomes" id="UP001341840">
    <property type="component" value="Unassembled WGS sequence"/>
</dbReference>
<feature type="region of interest" description="Disordered" evidence="1">
    <location>
        <begin position="191"/>
        <end position="217"/>
    </location>
</feature>
<organism evidence="2 3">
    <name type="scientific">Stylosanthes scabra</name>
    <dbReference type="NCBI Taxonomy" id="79078"/>
    <lineage>
        <taxon>Eukaryota</taxon>
        <taxon>Viridiplantae</taxon>
        <taxon>Streptophyta</taxon>
        <taxon>Embryophyta</taxon>
        <taxon>Tracheophyta</taxon>
        <taxon>Spermatophyta</taxon>
        <taxon>Magnoliopsida</taxon>
        <taxon>eudicotyledons</taxon>
        <taxon>Gunneridae</taxon>
        <taxon>Pentapetalae</taxon>
        <taxon>rosids</taxon>
        <taxon>fabids</taxon>
        <taxon>Fabales</taxon>
        <taxon>Fabaceae</taxon>
        <taxon>Papilionoideae</taxon>
        <taxon>50 kb inversion clade</taxon>
        <taxon>dalbergioids sensu lato</taxon>
        <taxon>Dalbergieae</taxon>
        <taxon>Pterocarpus clade</taxon>
        <taxon>Stylosanthes</taxon>
    </lineage>
</organism>
<feature type="compositionally biased region" description="Low complexity" evidence="1">
    <location>
        <begin position="207"/>
        <end position="217"/>
    </location>
</feature>
<gene>
    <name evidence="2" type="ORF">PIB30_064324</name>
</gene>
<proteinExistence type="predicted"/>
<evidence type="ECO:0000313" key="3">
    <source>
        <dbReference type="Proteomes" id="UP001341840"/>
    </source>
</evidence>
<evidence type="ECO:0000256" key="1">
    <source>
        <dbReference type="SAM" id="MobiDB-lite"/>
    </source>
</evidence>
<sequence length="217" mass="24014">MPVPGPMHPPPRTPMIDARRYRNLFPRRRVAPPTPPPSDDEPSEDGDGDDREESQSVSDASLSSQDVSSDGALLLSWSASLTLRSSVPNLRRPRTLVAPPSTTSSVWTLYRRRPERRLLRPLHGRCSVAPSFVLRHREVRPSRSLAPLALFSPSFGLLSVNPSPSTRRRVSRSSENTLALSFLLGPRVLFREPPPSFSPNPSRRRSPSWGLSSSPAS</sequence>
<feature type="compositionally biased region" description="Basic residues" evidence="1">
    <location>
        <begin position="21"/>
        <end position="30"/>
    </location>
</feature>
<keyword evidence="3" id="KW-1185">Reference proteome</keyword>